<dbReference type="GO" id="GO:0006788">
    <property type="term" value="P:heme oxidation"/>
    <property type="evidence" value="ECO:0007669"/>
    <property type="project" value="InterPro"/>
</dbReference>
<dbReference type="GO" id="GO:0004392">
    <property type="term" value="F:heme oxygenase (decyclizing) activity"/>
    <property type="evidence" value="ECO:0007669"/>
    <property type="project" value="InterPro"/>
</dbReference>
<dbReference type="GO" id="GO:0046872">
    <property type="term" value="F:metal ion binding"/>
    <property type="evidence" value="ECO:0007669"/>
    <property type="project" value="UniProtKB-KW"/>
</dbReference>
<evidence type="ECO:0000256" key="3">
    <source>
        <dbReference type="ARBA" id="ARBA00023004"/>
    </source>
</evidence>
<keyword evidence="1" id="KW-0349">Heme</keyword>
<evidence type="ECO:0000256" key="4">
    <source>
        <dbReference type="SAM" id="Phobius"/>
    </source>
</evidence>
<proteinExistence type="predicted"/>
<evidence type="ECO:0000256" key="1">
    <source>
        <dbReference type="ARBA" id="ARBA00022617"/>
    </source>
</evidence>
<dbReference type="InterPro" id="IPR016053">
    <property type="entry name" value="Haem_Oase-like"/>
</dbReference>
<evidence type="ECO:0000256" key="2">
    <source>
        <dbReference type="ARBA" id="ARBA00022723"/>
    </source>
</evidence>
<dbReference type="AlphaFoldDB" id="A0A7S3R2J9"/>
<protein>
    <submittedName>
        <fullName evidence="5">Uncharacterized protein</fullName>
    </submittedName>
</protein>
<keyword evidence="4" id="KW-0472">Membrane</keyword>
<dbReference type="Gene3D" id="1.20.910.10">
    <property type="entry name" value="Heme oxygenase-like"/>
    <property type="match status" value="1"/>
</dbReference>
<feature type="transmembrane region" description="Helical" evidence="4">
    <location>
        <begin position="214"/>
        <end position="231"/>
    </location>
</feature>
<dbReference type="PANTHER" id="PTHR10720:SF0">
    <property type="entry name" value="HEME OXYGENASE"/>
    <property type="match status" value="1"/>
</dbReference>
<dbReference type="PANTHER" id="PTHR10720">
    <property type="entry name" value="HEME OXYGENASE"/>
    <property type="match status" value="1"/>
</dbReference>
<keyword evidence="4" id="KW-0812">Transmembrane</keyword>
<dbReference type="PRINTS" id="PR00088">
    <property type="entry name" value="HAEMOXYGNASE"/>
</dbReference>
<accession>A0A7S3R2J9</accession>
<keyword evidence="3" id="KW-0408">Iron</keyword>
<dbReference type="InterPro" id="IPR002051">
    <property type="entry name" value="Haem_Oase"/>
</dbReference>
<reference evidence="5" key="1">
    <citation type="submission" date="2021-01" db="EMBL/GenBank/DDBJ databases">
        <authorList>
            <person name="Corre E."/>
            <person name="Pelletier E."/>
            <person name="Niang G."/>
            <person name="Scheremetjew M."/>
            <person name="Finn R."/>
            <person name="Kale V."/>
            <person name="Holt S."/>
            <person name="Cochrane G."/>
            <person name="Meng A."/>
            <person name="Brown T."/>
            <person name="Cohen L."/>
        </authorList>
    </citation>
    <scope>NUCLEOTIDE SEQUENCE</scope>
    <source>
        <strain evidence="5">CCMP1320</strain>
    </source>
</reference>
<dbReference type="EMBL" id="HBIP01025523">
    <property type="protein sequence ID" value="CAE0500298.1"/>
    <property type="molecule type" value="Transcribed_RNA"/>
</dbReference>
<feature type="transmembrane region" description="Helical" evidence="4">
    <location>
        <begin position="243"/>
        <end position="261"/>
    </location>
</feature>
<dbReference type="SUPFAM" id="SSF48613">
    <property type="entry name" value="Heme oxygenase-like"/>
    <property type="match status" value="1"/>
</dbReference>
<dbReference type="InterPro" id="IPR016084">
    <property type="entry name" value="Haem_Oase-like_multi-hlx"/>
</dbReference>
<dbReference type="Pfam" id="PF01126">
    <property type="entry name" value="Heme_oxygenase"/>
    <property type="match status" value="1"/>
</dbReference>
<evidence type="ECO:0000313" key="5">
    <source>
        <dbReference type="EMBL" id="CAE0500298.1"/>
    </source>
</evidence>
<organism evidence="5">
    <name type="scientific">Dunaliella tertiolecta</name>
    <name type="common">Green alga</name>
    <dbReference type="NCBI Taxonomy" id="3047"/>
    <lineage>
        <taxon>Eukaryota</taxon>
        <taxon>Viridiplantae</taxon>
        <taxon>Chlorophyta</taxon>
        <taxon>core chlorophytes</taxon>
        <taxon>Chlorophyceae</taxon>
        <taxon>CS clade</taxon>
        <taxon>Chlamydomonadales</taxon>
        <taxon>Dunaliellaceae</taxon>
        <taxon>Dunaliella</taxon>
    </lineage>
</organism>
<name>A0A7S3R2J9_DUNTE</name>
<sequence>MVVEDKTTVLPQAPGLALTEELRKSSKTAHGISDALVNARILVVFTDRELFGKAISCFMHIFSCLEELLPGALQSRKELAPFKDVLCESALFRAEAYKQDVQFYLGPDWQSKVTPTTEVASYLQYLRGLRSEPLLLLTHAYTQYLAMASGGQIIARMARSQMQLPQGQGTKAFEFGPAANASELKVGLKSRMDGLGEVISDNERQQILNEHLKVFSYNNSIIGSFPIGWWASARGLVLLVPPMTRYTLLLLAVAIPAYWLAKRKD</sequence>
<gene>
    <name evidence="5" type="ORF">DTER00134_LOCUS15371</name>
</gene>
<keyword evidence="2" id="KW-0479">Metal-binding</keyword>
<dbReference type="CDD" id="cd19165">
    <property type="entry name" value="HemeO"/>
    <property type="match status" value="1"/>
</dbReference>
<keyword evidence="4" id="KW-1133">Transmembrane helix</keyword>